<reference evidence="2 3" key="1">
    <citation type="submission" date="2017-11" db="EMBL/GenBank/DDBJ databases">
        <title>The genome of Rhizophagus clarus HR1 reveals common genetic basis of auxotrophy among arbuscular mycorrhizal fungi.</title>
        <authorList>
            <person name="Kobayashi Y."/>
        </authorList>
    </citation>
    <scope>NUCLEOTIDE SEQUENCE [LARGE SCALE GENOMIC DNA]</scope>
    <source>
        <strain evidence="2 3">HR1</strain>
    </source>
</reference>
<comment type="caution">
    <text evidence="2">The sequence shown here is derived from an EMBL/GenBank/DDBJ whole genome shotgun (WGS) entry which is preliminary data.</text>
</comment>
<evidence type="ECO:0000256" key="1">
    <source>
        <dbReference type="SAM" id="MobiDB-lite"/>
    </source>
</evidence>
<dbReference type="AlphaFoldDB" id="A0A2Z6RGF0"/>
<sequence>MVKNVNDDDDVFVDIDVGDNNDDDNIDNNDDDNNDDDNDDNDATTSIYSMQQGKRLNVDFNRHPKLKNYCMRLGELLNQNSEQLSQHGHHACNMLEWNIVDYGIFSRTIFPDKIPELLDISLPHLNLNNTLAALRRKDQRFDPLIKIMRSLLEKNKISDNSEWFGQLYKRPYQLYTLTKYHDIDVTTAMELWVKIFSAIFGLNYNTKLAPVWEFTHLILGQGDRGFSISDFAAVVVDQDERQYPFFLAEFASENTATHKDKIVVNEHTFNLRQSNSNMESNVEKYMRVRVRLAKKLSITNKLLYHYKKVLLRPAKNLNVFILLISTYLQ</sequence>
<feature type="region of interest" description="Disordered" evidence="1">
    <location>
        <begin position="1"/>
        <end position="45"/>
    </location>
</feature>
<dbReference type="Proteomes" id="UP000247702">
    <property type="component" value="Unassembled WGS sequence"/>
</dbReference>
<evidence type="ECO:0000313" key="2">
    <source>
        <dbReference type="EMBL" id="GBB91528.1"/>
    </source>
</evidence>
<gene>
    <name evidence="2" type="ORF">RclHR1_01890002</name>
</gene>
<protein>
    <submittedName>
        <fullName evidence="2">Uncharacterized protein</fullName>
    </submittedName>
</protein>
<dbReference type="EMBL" id="BEXD01000990">
    <property type="protein sequence ID" value="GBB91528.1"/>
    <property type="molecule type" value="Genomic_DNA"/>
</dbReference>
<proteinExistence type="predicted"/>
<feature type="compositionally biased region" description="Acidic residues" evidence="1">
    <location>
        <begin position="7"/>
        <end position="42"/>
    </location>
</feature>
<organism evidence="2 3">
    <name type="scientific">Rhizophagus clarus</name>
    <dbReference type="NCBI Taxonomy" id="94130"/>
    <lineage>
        <taxon>Eukaryota</taxon>
        <taxon>Fungi</taxon>
        <taxon>Fungi incertae sedis</taxon>
        <taxon>Mucoromycota</taxon>
        <taxon>Glomeromycotina</taxon>
        <taxon>Glomeromycetes</taxon>
        <taxon>Glomerales</taxon>
        <taxon>Glomeraceae</taxon>
        <taxon>Rhizophagus</taxon>
    </lineage>
</organism>
<name>A0A2Z6RGF0_9GLOM</name>
<evidence type="ECO:0000313" key="3">
    <source>
        <dbReference type="Proteomes" id="UP000247702"/>
    </source>
</evidence>
<keyword evidence="3" id="KW-1185">Reference proteome</keyword>
<accession>A0A2Z6RGF0</accession>